<dbReference type="Pfam" id="PF10989">
    <property type="entry name" value="DUF2808"/>
    <property type="match status" value="1"/>
</dbReference>
<feature type="chain" id="PRO_5002858730" description="DUF2808 domain-containing protein" evidence="1">
    <location>
        <begin position="26"/>
        <end position="185"/>
    </location>
</feature>
<dbReference type="OrthoDB" id="423147at2"/>
<name>B7K4Y8_RIPO1</name>
<dbReference type="STRING" id="41431.PCC8801_2641"/>
<feature type="signal peptide" evidence="1">
    <location>
        <begin position="1"/>
        <end position="25"/>
    </location>
</feature>
<dbReference type="KEGG" id="cyp:PCC8801_2641"/>
<accession>B7K4Y8</accession>
<evidence type="ECO:0008006" key="4">
    <source>
        <dbReference type="Google" id="ProtNLM"/>
    </source>
</evidence>
<evidence type="ECO:0000256" key="1">
    <source>
        <dbReference type="SAM" id="SignalP"/>
    </source>
</evidence>
<dbReference type="HOGENOM" id="CLU_112932_1_0_3"/>
<dbReference type="Proteomes" id="UP000008204">
    <property type="component" value="Chromosome"/>
</dbReference>
<sequence length="185" mass="20594">MRQLILRIILTMTSLLTVVCTPSSAEQFVSRQTFFTKPPKLLDVRTTFNAARVPWPTYYYTIDVPSGSGESLEYIKIQKRGGSETLNYFLDRTIAFKGTPDHRGEALAIKSTLWDEETESLTITFDTLVSPGTTFTLGIKPKRNPENGGIYLFGVTVFPQGQNPLGLYLGNGRLHFYGGDDGSLD</sequence>
<evidence type="ECO:0000313" key="2">
    <source>
        <dbReference type="EMBL" id="ACK66644.1"/>
    </source>
</evidence>
<keyword evidence="1" id="KW-0732">Signal</keyword>
<gene>
    <name evidence="2" type="ordered locus">PCC8801_2641</name>
</gene>
<protein>
    <recommendedName>
        <fullName evidence="4">DUF2808 domain-containing protein</fullName>
    </recommendedName>
</protein>
<dbReference type="InterPro" id="IPR021256">
    <property type="entry name" value="DUF2808"/>
</dbReference>
<dbReference type="eggNOG" id="COG4249">
    <property type="taxonomic scope" value="Bacteria"/>
</dbReference>
<keyword evidence="3" id="KW-1185">Reference proteome</keyword>
<proteinExistence type="predicted"/>
<dbReference type="AlphaFoldDB" id="B7K4Y8"/>
<reference evidence="3" key="1">
    <citation type="journal article" date="2011" name="MBio">
        <title>Novel metabolic attributes of the genus Cyanothece, comprising a group of unicellular nitrogen-fixing Cyanobacteria.</title>
        <authorList>
            <person name="Bandyopadhyay A."/>
            <person name="Elvitigala T."/>
            <person name="Welsh E."/>
            <person name="Stockel J."/>
            <person name="Liberton M."/>
            <person name="Min H."/>
            <person name="Sherman L.A."/>
            <person name="Pakrasi H.B."/>
        </authorList>
    </citation>
    <scope>NUCLEOTIDE SEQUENCE [LARGE SCALE GENOMIC DNA]</scope>
    <source>
        <strain evidence="3">PCC 8801</strain>
    </source>
</reference>
<evidence type="ECO:0000313" key="3">
    <source>
        <dbReference type="Proteomes" id="UP000008204"/>
    </source>
</evidence>
<dbReference type="EMBL" id="CP001287">
    <property type="protein sequence ID" value="ACK66644.1"/>
    <property type="molecule type" value="Genomic_DNA"/>
</dbReference>
<organism evidence="2 3">
    <name type="scientific">Rippkaea orientalis (strain PCC 8801 / RF-1)</name>
    <name type="common">Cyanothece sp. (strain PCC 8801)</name>
    <dbReference type="NCBI Taxonomy" id="41431"/>
    <lineage>
        <taxon>Bacteria</taxon>
        <taxon>Bacillati</taxon>
        <taxon>Cyanobacteriota</taxon>
        <taxon>Cyanophyceae</taxon>
        <taxon>Oscillatoriophycideae</taxon>
        <taxon>Chroococcales</taxon>
        <taxon>Aphanothecaceae</taxon>
        <taxon>Rippkaea</taxon>
        <taxon>Rippkaea orientalis</taxon>
    </lineage>
</organism>